<name>A0A0F9SWT2_9ZZZZ</name>
<evidence type="ECO:0000313" key="1">
    <source>
        <dbReference type="EMBL" id="KKN67092.1"/>
    </source>
</evidence>
<dbReference type="EMBL" id="LAZR01000483">
    <property type="protein sequence ID" value="KKN67092.1"/>
    <property type="molecule type" value="Genomic_DNA"/>
</dbReference>
<organism evidence="1">
    <name type="scientific">marine sediment metagenome</name>
    <dbReference type="NCBI Taxonomy" id="412755"/>
    <lineage>
        <taxon>unclassified sequences</taxon>
        <taxon>metagenomes</taxon>
        <taxon>ecological metagenomes</taxon>
    </lineage>
</organism>
<reference evidence="1" key="1">
    <citation type="journal article" date="2015" name="Nature">
        <title>Complex archaea that bridge the gap between prokaryotes and eukaryotes.</title>
        <authorList>
            <person name="Spang A."/>
            <person name="Saw J.H."/>
            <person name="Jorgensen S.L."/>
            <person name="Zaremba-Niedzwiedzka K."/>
            <person name="Martijn J."/>
            <person name="Lind A.E."/>
            <person name="van Eijk R."/>
            <person name="Schleper C."/>
            <person name="Guy L."/>
            <person name="Ettema T.J."/>
        </authorList>
    </citation>
    <scope>NUCLEOTIDE SEQUENCE</scope>
</reference>
<proteinExistence type="predicted"/>
<accession>A0A0F9SWT2</accession>
<protein>
    <submittedName>
        <fullName evidence="1">Uncharacterized protein</fullName>
    </submittedName>
</protein>
<sequence length="59" mass="6962">MQLTNPIVRMRVKQVLFDFDFDGNSVKLRQQLAGIRSAAIRRGDFSDAQQILKMMRFFR</sequence>
<dbReference type="AlphaFoldDB" id="A0A0F9SWT2"/>
<gene>
    <name evidence="1" type="ORF">LCGC14_0464390</name>
</gene>
<comment type="caution">
    <text evidence="1">The sequence shown here is derived from an EMBL/GenBank/DDBJ whole genome shotgun (WGS) entry which is preliminary data.</text>
</comment>